<keyword evidence="9" id="KW-1185">Reference proteome</keyword>
<dbReference type="PRINTS" id="PR00450">
    <property type="entry name" value="RECOVERIN"/>
</dbReference>
<comment type="similarity">
    <text evidence="1">Belongs to the recoverin family.</text>
</comment>
<dbReference type="EMBL" id="KB007960">
    <property type="protein sequence ID" value="ELR18137.1"/>
    <property type="molecule type" value="Genomic_DNA"/>
</dbReference>
<evidence type="ECO:0000256" key="2">
    <source>
        <dbReference type="ARBA" id="ARBA00022707"/>
    </source>
</evidence>
<dbReference type="STRING" id="1257118.L8GYX7"/>
<dbReference type="KEGG" id="acan:ACA1_368690"/>
<dbReference type="SMART" id="SM00054">
    <property type="entry name" value="EFh"/>
    <property type="match status" value="3"/>
</dbReference>
<dbReference type="RefSeq" id="XP_004340157.1">
    <property type="nucleotide sequence ID" value="XM_004340109.1"/>
</dbReference>
<evidence type="ECO:0000256" key="6">
    <source>
        <dbReference type="ARBA" id="ARBA00023288"/>
    </source>
</evidence>
<keyword evidence="4" id="KW-0677">Repeat</keyword>
<dbReference type="SUPFAM" id="SSF47473">
    <property type="entry name" value="EF-hand"/>
    <property type="match status" value="1"/>
</dbReference>
<accession>L8GYX7</accession>
<dbReference type="Pfam" id="PF13202">
    <property type="entry name" value="EF-hand_5"/>
    <property type="match status" value="1"/>
</dbReference>
<dbReference type="AlphaFoldDB" id="L8GYX7"/>
<dbReference type="PANTHER" id="PTHR23055:SF178">
    <property type="entry name" value="NEUROCALCIN HOMOLOG"/>
    <property type="match status" value="1"/>
</dbReference>
<keyword evidence="6" id="KW-0449">Lipoprotein</keyword>
<dbReference type="InterPro" id="IPR018247">
    <property type="entry name" value="EF_Hand_1_Ca_BS"/>
</dbReference>
<reference evidence="8 9" key="1">
    <citation type="journal article" date="2013" name="Genome Biol.">
        <title>Genome of Acanthamoeba castellanii highlights extensive lateral gene transfer and early evolution of tyrosine kinase signaling.</title>
        <authorList>
            <person name="Clarke M."/>
            <person name="Lohan A.J."/>
            <person name="Liu B."/>
            <person name="Lagkouvardos I."/>
            <person name="Roy S."/>
            <person name="Zafar N."/>
            <person name="Bertelli C."/>
            <person name="Schilde C."/>
            <person name="Kianianmomeni A."/>
            <person name="Burglin T.R."/>
            <person name="Frech C."/>
            <person name="Turcotte B."/>
            <person name="Kopec K.O."/>
            <person name="Synnott J.M."/>
            <person name="Choo C."/>
            <person name="Paponov I."/>
            <person name="Finkler A."/>
            <person name="Soon Heng Tan C."/>
            <person name="Hutchins A.P."/>
            <person name="Weinmeier T."/>
            <person name="Rattei T."/>
            <person name="Chu J.S."/>
            <person name="Gimenez G."/>
            <person name="Irimia M."/>
            <person name="Rigden D.J."/>
            <person name="Fitzpatrick D.A."/>
            <person name="Lorenzo-Morales J."/>
            <person name="Bateman A."/>
            <person name="Chiu C.H."/>
            <person name="Tang P."/>
            <person name="Hegemann P."/>
            <person name="Fromm H."/>
            <person name="Raoult D."/>
            <person name="Greub G."/>
            <person name="Miranda-Saavedra D."/>
            <person name="Chen N."/>
            <person name="Nash P."/>
            <person name="Ginger M.L."/>
            <person name="Horn M."/>
            <person name="Schaap P."/>
            <person name="Caler L."/>
            <person name="Loftus B."/>
        </authorList>
    </citation>
    <scope>NUCLEOTIDE SEQUENCE [LARGE SCALE GENOMIC DNA]</scope>
    <source>
        <strain evidence="8 9">Neff</strain>
    </source>
</reference>
<dbReference type="PROSITE" id="PS00018">
    <property type="entry name" value="EF_HAND_1"/>
    <property type="match status" value="3"/>
</dbReference>
<dbReference type="OrthoDB" id="15980at2759"/>
<evidence type="ECO:0000256" key="4">
    <source>
        <dbReference type="ARBA" id="ARBA00022737"/>
    </source>
</evidence>
<dbReference type="Pfam" id="PF13499">
    <property type="entry name" value="EF-hand_7"/>
    <property type="match status" value="1"/>
</dbReference>
<evidence type="ECO:0000313" key="9">
    <source>
        <dbReference type="Proteomes" id="UP000011083"/>
    </source>
</evidence>
<dbReference type="InterPro" id="IPR011992">
    <property type="entry name" value="EF-hand-dom_pair"/>
</dbReference>
<dbReference type="PROSITE" id="PS50222">
    <property type="entry name" value="EF_HAND_2"/>
    <property type="match status" value="3"/>
</dbReference>
<feature type="domain" description="EF-hand" evidence="7">
    <location>
        <begin position="94"/>
        <end position="129"/>
    </location>
</feature>
<gene>
    <name evidence="8" type="ORF">ACA1_368690</name>
</gene>
<dbReference type="InterPro" id="IPR028846">
    <property type="entry name" value="Recoverin"/>
</dbReference>
<organism evidence="8 9">
    <name type="scientific">Acanthamoeba castellanii (strain ATCC 30010 / Neff)</name>
    <dbReference type="NCBI Taxonomy" id="1257118"/>
    <lineage>
        <taxon>Eukaryota</taxon>
        <taxon>Amoebozoa</taxon>
        <taxon>Discosea</taxon>
        <taxon>Longamoebia</taxon>
        <taxon>Centramoebida</taxon>
        <taxon>Acanthamoebidae</taxon>
        <taxon>Acanthamoeba</taxon>
    </lineage>
</organism>
<dbReference type="GO" id="GO:0005509">
    <property type="term" value="F:calcium ion binding"/>
    <property type="evidence" value="ECO:0007669"/>
    <property type="project" value="InterPro"/>
</dbReference>
<keyword evidence="3" id="KW-0479">Metal-binding</keyword>
<evidence type="ECO:0000256" key="1">
    <source>
        <dbReference type="ARBA" id="ARBA00006049"/>
    </source>
</evidence>
<feature type="domain" description="EF-hand" evidence="7">
    <location>
        <begin position="58"/>
        <end position="93"/>
    </location>
</feature>
<keyword evidence="5" id="KW-0106">Calcium</keyword>
<keyword evidence="2" id="KW-0519">Myristate</keyword>
<dbReference type="PANTHER" id="PTHR23055">
    <property type="entry name" value="CALCIUM BINDING PROTEINS"/>
    <property type="match status" value="1"/>
</dbReference>
<dbReference type="VEuPathDB" id="AmoebaDB:ACA1_368690"/>
<dbReference type="Proteomes" id="UP000011083">
    <property type="component" value="Unassembled WGS sequence"/>
</dbReference>
<dbReference type="CDD" id="cd00051">
    <property type="entry name" value="EFh"/>
    <property type="match status" value="2"/>
</dbReference>
<feature type="domain" description="EF-hand" evidence="7">
    <location>
        <begin position="148"/>
        <end position="183"/>
    </location>
</feature>
<dbReference type="GeneID" id="14918929"/>
<sequence length="190" mass="21813">MGNAQQIPKRDLEDWKRKYNLPKDKVDLTFRAFNSQKGKNGQITKDKFLDVMTKEGAAEREFAEAIFESFDKDSSGTIDVREYMALMGVSFGGTIDDKLEASFRLFDEDGNGELDRQEVERMLILVMKSMLKKMSAPSEQVLKAREAEIQRIIDEIFAKVDADNSGTIDLEEFKVGFKEHPDICNFFKQF</sequence>
<name>L8GYX7_ACACF</name>
<evidence type="ECO:0000259" key="7">
    <source>
        <dbReference type="PROSITE" id="PS50222"/>
    </source>
</evidence>
<dbReference type="Gene3D" id="1.10.238.10">
    <property type="entry name" value="EF-hand"/>
    <property type="match status" value="1"/>
</dbReference>
<evidence type="ECO:0000256" key="3">
    <source>
        <dbReference type="ARBA" id="ARBA00022723"/>
    </source>
</evidence>
<evidence type="ECO:0000256" key="5">
    <source>
        <dbReference type="ARBA" id="ARBA00022837"/>
    </source>
</evidence>
<dbReference type="InterPro" id="IPR002048">
    <property type="entry name" value="EF_hand_dom"/>
</dbReference>
<evidence type="ECO:0000313" key="8">
    <source>
        <dbReference type="EMBL" id="ELR18137.1"/>
    </source>
</evidence>
<protein>
    <submittedName>
        <fullName evidence="8">EF hand domain containing protein</fullName>
    </submittedName>
</protein>
<proteinExistence type="inferred from homology"/>